<dbReference type="PaxDb" id="243159-AFE_1220"/>
<name>B7J8Q2_ACIF2</name>
<dbReference type="EMBL" id="CP001219">
    <property type="protein sequence ID" value="ACK77868.1"/>
    <property type="molecule type" value="Genomic_DNA"/>
</dbReference>
<dbReference type="STRING" id="243159.AFE_1220"/>
<sequence>MPKFKKITYSVENKAGAKVELAVDINIDANGIFYATLPLYIKDAVDPSHIHHGVSVKDKDKFRVQASTFEALDKVILASVHAYAQPKVTETPVILYIIESHVAFAEDENGHVCPNAGWPGARWNQDERFGNHHSSNLTQGYSLSVGARAMLKITHRYGSTERVEYRLYYKGDSHLGRDNPAQLLNSWGGFSLGRSPKEIPYSDEAALFFHSLMMGMAEMSRKIQDATFDQERLMQAIAQSRPGFALLPGAMPELEDVKSDG</sequence>
<gene>
    <name evidence="1" type="ordered locus">AFE_1220</name>
</gene>
<dbReference type="HOGENOM" id="CLU_1064069_0_0_6"/>
<protein>
    <submittedName>
        <fullName evidence="1">Uncharacterized protein</fullName>
    </submittedName>
</protein>
<accession>B7J8Q2</accession>
<organism evidence="1 2">
    <name type="scientific">Acidithiobacillus ferrooxidans (strain ATCC 23270 / DSM 14882 / CIP 104768 / NCIMB 8455)</name>
    <name type="common">Ferrobacillus ferrooxidans (strain ATCC 23270)</name>
    <dbReference type="NCBI Taxonomy" id="243159"/>
    <lineage>
        <taxon>Bacteria</taxon>
        <taxon>Pseudomonadati</taxon>
        <taxon>Pseudomonadota</taxon>
        <taxon>Acidithiobacillia</taxon>
        <taxon>Acidithiobacillales</taxon>
        <taxon>Acidithiobacillaceae</taxon>
        <taxon>Acidithiobacillus</taxon>
    </lineage>
</organism>
<dbReference type="AlphaFoldDB" id="B7J8Q2"/>
<proteinExistence type="predicted"/>
<dbReference type="KEGG" id="afr:AFE_1220"/>
<dbReference type="Proteomes" id="UP000001362">
    <property type="component" value="Chromosome"/>
</dbReference>
<keyword evidence="2" id="KW-1185">Reference proteome</keyword>
<reference evidence="1 2" key="1">
    <citation type="journal article" date="2008" name="BMC Genomics">
        <title>Acidithiobacillus ferrooxidans metabolism: from genome sequence to industrial applications.</title>
        <authorList>
            <person name="Valdes J."/>
            <person name="Pedroso I."/>
            <person name="Quatrini R."/>
            <person name="Dodson R.J."/>
            <person name="Tettelin H."/>
            <person name="Blake R.II."/>
            <person name="Eisen J.A."/>
            <person name="Holmes D.S."/>
        </authorList>
    </citation>
    <scope>NUCLEOTIDE SEQUENCE [LARGE SCALE GENOMIC DNA]</scope>
    <source>
        <strain evidence="2">ATCC 23270 / DSM 14882 / CIP 104768 / NCIMB 8455</strain>
    </source>
</reference>
<evidence type="ECO:0000313" key="1">
    <source>
        <dbReference type="EMBL" id="ACK77868.1"/>
    </source>
</evidence>
<evidence type="ECO:0000313" key="2">
    <source>
        <dbReference type="Proteomes" id="UP000001362"/>
    </source>
</evidence>